<dbReference type="InterPro" id="IPR006311">
    <property type="entry name" value="TAT_signal"/>
</dbReference>
<gene>
    <name evidence="2" type="ORF">LZ495_39005</name>
</gene>
<comment type="caution">
    <text evidence="2">The sequence shown here is derived from an EMBL/GenBank/DDBJ whole genome shotgun (WGS) entry which is preliminary data.</text>
</comment>
<proteinExistence type="predicted"/>
<evidence type="ECO:0000313" key="2">
    <source>
        <dbReference type="EMBL" id="MCF2533178.1"/>
    </source>
</evidence>
<dbReference type="RefSeq" id="WP_235057955.1">
    <property type="nucleotide sequence ID" value="NZ_JAKFHA010000045.1"/>
</dbReference>
<sequence length="146" mass="15612">MPRTNTPPTTKRSRRARRVVGALFGAAALAALSAVAAPTASAATDPVPTSWDHKYTAPGVTVYVTEYGDVVSVCDTAANGQPAIVGVSDSRGFRYSIQNYRGYRSCKTYRAGNAGSTTDLREGDWINLAYVGDGGRAWYADYLNDH</sequence>
<reference evidence="2" key="1">
    <citation type="submission" date="2022-01" db="EMBL/GenBank/DDBJ databases">
        <title>Genome-Based Taxonomic Classification of the Phylum Actinobacteria.</title>
        <authorList>
            <person name="Gao Y."/>
        </authorList>
    </citation>
    <scope>NUCLEOTIDE SEQUENCE</scope>
    <source>
        <strain evidence="2">KLBMP 8922</strain>
    </source>
</reference>
<evidence type="ECO:0000313" key="3">
    <source>
        <dbReference type="Proteomes" id="UP001165378"/>
    </source>
</evidence>
<keyword evidence="1" id="KW-0732">Signal</keyword>
<name>A0AA41Q7T5_9ACTN</name>
<organism evidence="2 3">
    <name type="scientific">Yinghuangia soli</name>
    <dbReference type="NCBI Taxonomy" id="2908204"/>
    <lineage>
        <taxon>Bacteria</taxon>
        <taxon>Bacillati</taxon>
        <taxon>Actinomycetota</taxon>
        <taxon>Actinomycetes</taxon>
        <taxon>Kitasatosporales</taxon>
        <taxon>Streptomycetaceae</taxon>
        <taxon>Yinghuangia</taxon>
    </lineage>
</organism>
<evidence type="ECO:0000256" key="1">
    <source>
        <dbReference type="SAM" id="SignalP"/>
    </source>
</evidence>
<dbReference type="Proteomes" id="UP001165378">
    <property type="component" value="Unassembled WGS sequence"/>
</dbReference>
<dbReference type="PROSITE" id="PS51318">
    <property type="entry name" value="TAT"/>
    <property type="match status" value="1"/>
</dbReference>
<protein>
    <recommendedName>
        <fullName evidence="4">Secreted protein</fullName>
    </recommendedName>
</protein>
<accession>A0AA41Q7T5</accession>
<evidence type="ECO:0008006" key="4">
    <source>
        <dbReference type="Google" id="ProtNLM"/>
    </source>
</evidence>
<dbReference type="EMBL" id="JAKFHA010000045">
    <property type="protein sequence ID" value="MCF2533178.1"/>
    <property type="molecule type" value="Genomic_DNA"/>
</dbReference>
<dbReference type="AlphaFoldDB" id="A0AA41Q7T5"/>
<keyword evidence="3" id="KW-1185">Reference proteome</keyword>
<feature type="signal peptide" evidence="1">
    <location>
        <begin position="1"/>
        <end position="36"/>
    </location>
</feature>
<feature type="chain" id="PRO_5041332062" description="Secreted protein" evidence="1">
    <location>
        <begin position="37"/>
        <end position="146"/>
    </location>
</feature>